<keyword evidence="4 5" id="KW-0472">Membrane</keyword>
<protein>
    <submittedName>
        <fullName evidence="7">DoxX family membrane protein</fullName>
    </submittedName>
    <submittedName>
        <fullName evidence="6">Putative membrane protein</fullName>
    </submittedName>
</protein>
<evidence type="ECO:0000256" key="3">
    <source>
        <dbReference type="ARBA" id="ARBA00022989"/>
    </source>
</evidence>
<dbReference type="RefSeq" id="WP_106562703.1">
    <property type="nucleotide sequence ID" value="NZ_PYAU01000001.1"/>
</dbReference>
<name>A0A2P8GUE1_9MICO</name>
<sequence length="168" mass="17817">MVPFIVLVAAFVAALLVTARGTARRPDVTVALRIAVAAMFLVSGSSHFVGMREELIDMVPDLFPNPDLVIDLTGVLELAAALAMVSRRLAPWAATGLTLLLIAMFPANVELALSGADLPWNQTLVPRSVMQVVFVVATSVLAVRGFASLRRSRGATSERTTATESTTV</sequence>
<accession>A0A2P8GUE1</accession>
<reference evidence="7 9" key="2">
    <citation type="submission" date="2018-12" db="EMBL/GenBank/DDBJ databases">
        <authorList>
            <person name="hu s."/>
            <person name="Xu Y."/>
            <person name="Xu B."/>
            <person name="Li F."/>
        </authorList>
    </citation>
    <scope>NUCLEOTIDE SEQUENCE [LARGE SCALE GENOMIC DNA]</scope>
    <source>
        <strain evidence="7 9">KSW2-17</strain>
    </source>
</reference>
<evidence type="ECO:0000313" key="6">
    <source>
        <dbReference type="EMBL" id="PSL37576.1"/>
    </source>
</evidence>
<dbReference type="PANTHER" id="PTHR36974:SF1">
    <property type="entry name" value="DOXX FAMILY MEMBRANE PROTEIN"/>
    <property type="match status" value="1"/>
</dbReference>
<dbReference type="GO" id="GO:0016020">
    <property type="term" value="C:membrane"/>
    <property type="evidence" value="ECO:0007669"/>
    <property type="project" value="UniProtKB-SubCell"/>
</dbReference>
<evidence type="ECO:0000313" key="9">
    <source>
        <dbReference type="Proteomes" id="UP000268291"/>
    </source>
</evidence>
<evidence type="ECO:0000256" key="4">
    <source>
        <dbReference type="ARBA" id="ARBA00023136"/>
    </source>
</evidence>
<evidence type="ECO:0000256" key="2">
    <source>
        <dbReference type="ARBA" id="ARBA00022692"/>
    </source>
</evidence>
<evidence type="ECO:0000313" key="8">
    <source>
        <dbReference type="Proteomes" id="UP000241203"/>
    </source>
</evidence>
<dbReference type="Proteomes" id="UP000268291">
    <property type="component" value="Unassembled WGS sequence"/>
</dbReference>
<dbReference type="EMBL" id="PYAU01000001">
    <property type="protein sequence ID" value="PSL37576.1"/>
    <property type="molecule type" value="Genomic_DNA"/>
</dbReference>
<keyword evidence="2 5" id="KW-0812">Transmembrane</keyword>
<dbReference type="Proteomes" id="UP000241203">
    <property type="component" value="Unassembled WGS sequence"/>
</dbReference>
<gene>
    <name evidence="6" type="ORF">CLV49_1183</name>
    <name evidence="7" type="ORF">ELQ93_14950</name>
</gene>
<evidence type="ECO:0000256" key="5">
    <source>
        <dbReference type="SAM" id="Phobius"/>
    </source>
</evidence>
<comment type="subcellular location">
    <subcellularLocation>
        <location evidence="1">Membrane</location>
        <topology evidence="1">Multi-pass membrane protein</topology>
    </subcellularLocation>
</comment>
<reference evidence="6 8" key="1">
    <citation type="submission" date="2018-03" db="EMBL/GenBank/DDBJ databases">
        <title>Genomic Encyclopedia of Archaeal and Bacterial Type Strains, Phase II (KMG-II): from individual species to whole genera.</title>
        <authorList>
            <person name="Goeker M."/>
        </authorList>
    </citation>
    <scope>NUCLEOTIDE SEQUENCE [LARGE SCALE GENOMIC DNA]</scope>
    <source>
        <strain evidence="6 8">DSM 21548</strain>
    </source>
</reference>
<dbReference type="AlphaFoldDB" id="A0A2P8GUE1"/>
<dbReference type="InterPro" id="IPR032808">
    <property type="entry name" value="DoxX"/>
</dbReference>
<proteinExistence type="predicted"/>
<dbReference type="PANTHER" id="PTHR36974">
    <property type="entry name" value="MEMBRANE PROTEIN-RELATED"/>
    <property type="match status" value="1"/>
</dbReference>
<comment type="caution">
    <text evidence="6">The sequence shown here is derived from an EMBL/GenBank/DDBJ whole genome shotgun (WGS) entry which is preliminary data.</text>
</comment>
<dbReference type="Pfam" id="PF13564">
    <property type="entry name" value="DoxX_2"/>
    <property type="match status" value="1"/>
</dbReference>
<feature type="transmembrane region" description="Helical" evidence="5">
    <location>
        <begin position="89"/>
        <end position="109"/>
    </location>
</feature>
<evidence type="ECO:0000313" key="7">
    <source>
        <dbReference type="EMBL" id="RUQ84876.1"/>
    </source>
</evidence>
<dbReference type="OrthoDB" id="129693at2"/>
<organism evidence="6 8">
    <name type="scientific">Labedella gwakjiensis</name>
    <dbReference type="NCBI Taxonomy" id="390269"/>
    <lineage>
        <taxon>Bacteria</taxon>
        <taxon>Bacillati</taxon>
        <taxon>Actinomycetota</taxon>
        <taxon>Actinomycetes</taxon>
        <taxon>Micrococcales</taxon>
        <taxon>Microbacteriaceae</taxon>
        <taxon>Labedella</taxon>
    </lineage>
</organism>
<keyword evidence="3 5" id="KW-1133">Transmembrane helix</keyword>
<keyword evidence="9" id="KW-1185">Reference proteome</keyword>
<dbReference type="EMBL" id="RZGY01000002">
    <property type="protein sequence ID" value="RUQ84876.1"/>
    <property type="molecule type" value="Genomic_DNA"/>
</dbReference>
<feature type="transmembrane region" description="Helical" evidence="5">
    <location>
        <begin position="129"/>
        <end position="147"/>
    </location>
</feature>
<feature type="transmembrane region" description="Helical" evidence="5">
    <location>
        <begin position="29"/>
        <end position="49"/>
    </location>
</feature>
<evidence type="ECO:0000256" key="1">
    <source>
        <dbReference type="ARBA" id="ARBA00004141"/>
    </source>
</evidence>